<name>A0A6J3M8Q8_9PEZI</name>
<dbReference type="GeneID" id="54357235"/>
<dbReference type="RefSeq" id="XP_033461294.1">
    <property type="nucleotide sequence ID" value="XM_033599436.1"/>
</dbReference>
<gene>
    <name evidence="2" type="ORF">K489DRAFT_178205</name>
</gene>
<reference evidence="2" key="2">
    <citation type="submission" date="2020-04" db="EMBL/GenBank/DDBJ databases">
        <authorList>
            <consortium name="NCBI Genome Project"/>
        </authorList>
    </citation>
    <scope>NUCLEOTIDE SEQUENCE</scope>
    <source>
        <strain evidence="2">CBS 342.82</strain>
    </source>
</reference>
<reference evidence="2" key="1">
    <citation type="submission" date="2020-01" db="EMBL/GenBank/DDBJ databases">
        <authorList>
            <consortium name="DOE Joint Genome Institute"/>
            <person name="Haridas S."/>
            <person name="Albert R."/>
            <person name="Binder M."/>
            <person name="Bloem J."/>
            <person name="Labutti K."/>
            <person name="Salamov A."/>
            <person name="Andreopoulos B."/>
            <person name="Baker S.E."/>
            <person name="Barry K."/>
            <person name="Bills G."/>
            <person name="Bluhm B.H."/>
            <person name="Cannon C."/>
            <person name="Castanera R."/>
            <person name="Culley D.E."/>
            <person name="Daum C."/>
            <person name="Ezra D."/>
            <person name="Gonzalez J.B."/>
            <person name="Henrissat B."/>
            <person name="Kuo A."/>
            <person name="Liang C."/>
            <person name="Lipzen A."/>
            <person name="Lutzoni F."/>
            <person name="Magnuson J."/>
            <person name="Mondo S."/>
            <person name="Nolan M."/>
            <person name="Ohm R."/>
            <person name="Pangilinan J."/>
            <person name="Park H.-J."/>
            <person name="Ramirez L."/>
            <person name="Alfaro M."/>
            <person name="Sun H."/>
            <person name="Tritt A."/>
            <person name="Yoshinaga Y."/>
            <person name="Zwiers L.-H."/>
            <person name="Turgeon B.G."/>
            <person name="Goodwin S.B."/>
            <person name="Spatafora J.W."/>
            <person name="Crous P.W."/>
            <person name="Grigoriev I.V."/>
        </authorList>
    </citation>
    <scope>NUCLEOTIDE SEQUENCE</scope>
    <source>
        <strain evidence="2">CBS 342.82</strain>
    </source>
</reference>
<accession>A0A6J3M8Q8</accession>
<evidence type="ECO:0000313" key="1">
    <source>
        <dbReference type="Proteomes" id="UP000504637"/>
    </source>
</evidence>
<dbReference type="AlphaFoldDB" id="A0A6J3M8Q8"/>
<evidence type="ECO:0000313" key="2">
    <source>
        <dbReference type="RefSeq" id="XP_033461294.1"/>
    </source>
</evidence>
<keyword evidence="1" id="KW-1185">Reference proteome</keyword>
<dbReference type="Proteomes" id="UP000504637">
    <property type="component" value="Unplaced"/>
</dbReference>
<organism evidence="2">
    <name type="scientific">Dissoconium aciculare CBS 342.82</name>
    <dbReference type="NCBI Taxonomy" id="1314786"/>
    <lineage>
        <taxon>Eukaryota</taxon>
        <taxon>Fungi</taxon>
        <taxon>Dikarya</taxon>
        <taxon>Ascomycota</taxon>
        <taxon>Pezizomycotina</taxon>
        <taxon>Dothideomycetes</taxon>
        <taxon>Dothideomycetidae</taxon>
        <taxon>Mycosphaerellales</taxon>
        <taxon>Dissoconiaceae</taxon>
        <taxon>Dissoconium</taxon>
    </lineage>
</organism>
<proteinExistence type="predicted"/>
<protein>
    <submittedName>
        <fullName evidence="2">Uncharacterized protein</fullName>
    </submittedName>
</protein>
<reference evidence="2" key="3">
    <citation type="submission" date="2025-08" db="UniProtKB">
        <authorList>
            <consortium name="RefSeq"/>
        </authorList>
    </citation>
    <scope>IDENTIFICATION</scope>
    <source>
        <strain evidence="2">CBS 342.82</strain>
    </source>
</reference>
<sequence length="177" mass="19878">MQPLSLVLDPDVVDLQRCVRLLLWRQGRRRRSVHTRRAYCPDADALCVGYQLCRFTDTARNLWVITHSTAPMNFPALTPATTSNSTAYLLSVSLMGMDDWLCMAPCEIKRKSKFSKGKQIDASAGWDILYLLSPVGRRGMLCKKSVRLLRIEALGLAQSGSAYPPVKLSVRDITEFT</sequence>